<keyword evidence="5 8" id="KW-0472">Membrane</keyword>
<dbReference type="Pfam" id="PF08395">
    <property type="entry name" value="7tm_7"/>
    <property type="match status" value="1"/>
</dbReference>
<evidence type="ECO:0000256" key="4">
    <source>
        <dbReference type="ARBA" id="ARBA00022989"/>
    </source>
</evidence>
<feature type="transmembrane region" description="Helical" evidence="8">
    <location>
        <begin position="287"/>
        <end position="309"/>
    </location>
</feature>
<dbReference type="InParanoid" id="A0A7M6UML1"/>
<dbReference type="EnsemblMetazoa" id="NM_001190534">
    <property type="protein sequence ID" value="NP_001177463"/>
    <property type="gene ID" value="GeneID_100463030"/>
</dbReference>
<evidence type="ECO:0000256" key="7">
    <source>
        <dbReference type="ARBA" id="ARBA00023224"/>
    </source>
</evidence>
<dbReference type="InterPro" id="IPR013604">
    <property type="entry name" value="7TM_chemorcpt"/>
</dbReference>
<protein>
    <recommendedName>
        <fullName evidence="8">Gustatory receptor</fullName>
    </recommendedName>
</protein>
<evidence type="ECO:0000313" key="10">
    <source>
        <dbReference type="Proteomes" id="UP000002358"/>
    </source>
</evidence>
<dbReference type="GO" id="GO:0043025">
    <property type="term" value="C:neuronal cell body"/>
    <property type="evidence" value="ECO:0007669"/>
    <property type="project" value="TreeGrafter"/>
</dbReference>
<keyword evidence="4 8" id="KW-1133">Transmembrane helix</keyword>
<dbReference type="Proteomes" id="UP000002358">
    <property type="component" value="Chromosome 5"/>
</dbReference>
<dbReference type="CTD" id="111501781"/>
<comment type="similarity">
    <text evidence="8">Belongs to the insect chemoreceptor superfamily. Gustatory receptor (GR) family.</text>
</comment>
<dbReference type="GO" id="GO:0007165">
    <property type="term" value="P:signal transduction"/>
    <property type="evidence" value="ECO:0007669"/>
    <property type="project" value="UniProtKB-KW"/>
</dbReference>
<feature type="transmembrane region" description="Helical" evidence="8">
    <location>
        <begin position="149"/>
        <end position="167"/>
    </location>
</feature>
<evidence type="ECO:0000256" key="2">
    <source>
        <dbReference type="ARBA" id="ARBA00022475"/>
    </source>
</evidence>
<dbReference type="RefSeq" id="NP_001177463.1">
    <property type="nucleotide sequence ID" value="NM_001190534.1"/>
</dbReference>
<dbReference type="FunCoup" id="A0A7M6UML1">
    <property type="interactions" value="32"/>
</dbReference>
<organism evidence="9 10">
    <name type="scientific">Nasonia vitripennis</name>
    <name type="common">Parasitic wasp</name>
    <dbReference type="NCBI Taxonomy" id="7425"/>
    <lineage>
        <taxon>Eukaryota</taxon>
        <taxon>Metazoa</taxon>
        <taxon>Ecdysozoa</taxon>
        <taxon>Arthropoda</taxon>
        <taxon>Hexapoda</taxon>
        <taxon>Insecta</taxon>
        <taxon>Pterygota</taxon>
        <taxon>Neoptera</taxon>
        <taxon>Endopterygota</taxon>
        <taxon>Hymenoptera</taxon>
        <taxon>Apocrita</taxon>
        <taxon>Proctotrupomorpha</taxon>
        <taxon>Chalcidoidea</taxon>
        <taxon>Pteromalidae</taxon>
        <taxon>Pteromalinae</taxon>
        <taxon>Nasonia</taxon>
    </lineage>
</organism>
<reference evidence="9" key="1">
    <citation type="submission" date="2021-01" db="UniProtKB">
        <authorList>
            <consortium name="EnsemblMetazoa"/>
        </authorList>
    </citation>
    <scope>IDENTIFICATION</scope>
</reference>
<feature type="transmembrane region" description="Helical" evidence="8">
    <location>
        <begin position="51"/>
        <end position="70"/>
    </location>
</feature>
<feature type="transmembrane region" description="Helical" evidence="8">
    <location>
        <begin position="82"/>
        <end position="107"/>
    </location>
</feature>
<dbReference type="KEGG" id="nvi:100463030"/>
<dbReference type="GO" id="GO:0050909">
    <property type="term" value="P:sensory perception of taste"/>
    <property type="evidence" value="ECO:0007669"/>
    <property type="project" value="InterPro"/>
</dbReference>
<dbReference type="PANTHER" id="PTHR21143:SF133">
    <property type="entry name" value="GUSTATORY AND PHEROMONE RECEPTOR 32A-RELATED"/>
    <property type="match status" value="1"/>
</dbReference>
<keyword evidence="10" id="KW-1185">Reference proteome</keyword>
<dbReference type="OrthoDB" id="6366728at2759"/>
<dbReference type="GO" id="GO:0030424">
    <property type="term" value="C:axon"/>
    <property type="evidence" value="ECO:0007669"/>
    <property type="project" value="TreeGrafter"/>
</dbReference>
<evidence type="ECO:0000256" key="5">
    <source>
        <dbReference type="ARBA" id="ARBA00023136"/>
    </source>
</evidence>
<name>A0A7M6UML1_NASVI</name>
<keyword evidence="3 8" id="KW-0812">Transmembrane</keyword>
<evidence type="ECO:0000256" key="8">
    <source>
        <dbReference type="RuleBase" id="RU363108"/>
    </source>
</evidence>
<keyword evidence="2 8" id="KW-1003">Cell membrane</keyword>
<comment type="subcellular location">
    <subcellularLocation>
        <location evidence="1 8">Cell membrane</location>
        <topology evidence="1 8">Multi-pass membrane protein</topology>
    </subcellularLocation>
</comment>
<evidence type="ECO:0000256" key="1">
    <source>
        <dbReference type="ARBA" id="ARBA00004651"/>
    </source>
</evidence>
<evidence type="ECO:0000256" key="3">
    <source>
        <dbReference type="ARBA" id="ARBA00022692"/>
    </source>
</evidence>
<proteinExistence type="inferred from homology"/>
<dbReference type="GeneID" id="100463030"/>
<evidence type="ECO:0000313" key="9">
    <source>
        <dbReference type="EnsemblMetazoa" id="NP_001177463"/>
    </source>
</evidence>
<comment type="caution">
    <text evidence="8">Lacks conserved residue(s) required for the propagation of feature annotation.</text>
</comment>
<comment type="function">
    <text evidence="8">Gustatory receptor which mediates acceptance or avoidance behavior, depending on its substrates.</text>
</comment>
<accession>A0A7M6UML1</accession>
<dbReference type="GO" id="GO:0030425">
    <property type="term" value="C:dendrite"/>
    <property type="evidence" value="ECO:0007669"/>
    <property type="project" value="TreeGrafter"/>
</dbReference>
<dbReference type="GO" id="GO:0005886">
    <property type="term" value="C:plasma membrane"/>
    <property type="evidence" value="ECO:0007669"/>
    <property type="project" value="UniProtKB-SubCell"/>
</dbReference>
<sequence>MFRIRNNKINPRKGRPILNIADSFRPFVWINGLMGFGMIEMPYGRPWPKLSVFYGLLRAIAFSILSWYVFKNIQPNTRISALMFLIYKIIIAASVGAVVISSIMGLINHEKSKKLYKKIKLVDETLKMFGVEPEYASDLRRNRNIIINYYRAIIVLFIIKLGSSYIFSREAFCTRNILNVLYFNIPSIINPLVDINYTSKIHVLEKRFERLNALIHNVTTSPSKMMHTHDFKKYEMILNNRGVISVIPKYCFKNRNNIEHLLKVTRQLHLDLCNTARNMNNLIYTQMSAQLSAIFVHLTAGTYCFYFIFNEKTIIPLQAKIHSYVLLIFSIICGIVRIILITYATAGKISKILHEIQIQNTEKKLTNEIHQFCMQLKQHPLSFTVCGFVELNFSYVTGFVGAVTTYLMILIQNQTDMIEAAKTMVDPIKSNSTSVTPA</sequence>
<feature type="transmembrane region" description="Helical" evidence="8">
    <location>
        <begin position="321"/>
        <end position="344"/>
    </location>
</feature>
<dbReference type="AlphaFoldDB" id="A0A7M6UML1"/>
<evidence type="ECO:0000256" key="6">
    <source>
        <dbReference type="ARBA" id="ARBA00023170"/>
    </source>
</evidence>
<dbReference type="SMR" id="A0A7M6UML1"/>
<keyword evidence="7 8" id="KW-0807">Transducer</keyword>
<dbReference type="GO" id="GO:0008049">
    <property type="term" value="P:male courtship behavior"/>
    <property type="evidence" value="ECO:0007669"/>
    <property type="project" value="TreeGrafter"/>
</dbReference>
<keyword evidence="6 8" id="KW-0675">Receptor</keyword>
<dbReference type="PANTHER" id="PTHR21143">
    <property type="entry name" value="INVERTEBRATE GUSTATORY RECEPTOR"/>
    <property type="match status" value="1"/>
</dbReference>
<dbReference type="GO" id="GO:0007635">
    <property type="term" value="P:chemosensory behavior"/>
    <property type="evidence" value="ECO:0007669"/>
    <property type="project" value="TreeGrafter"/>
</dbReference>